<evidence type="ECO:0000256" key="11">
    <source>
        <dbReference type="ARBA" id="ARBA00023204"/>
    </source>
</evidence>
<dbReference type="Gene3D" id="3.40.50.300">
    <property type="entry name" value="P-loop containing nucleotide triphosphate hydrolases"/>
    <property type="match status" value="2"/>
</dbReference>
<evidence type="ECO:0000256" key="5">
    <source>
        <dbReference type="ARBA" id="ARBA00022801"/>
    </source>
</evidence>
<feature type="region of interest" description="Disordered" evidence="17">
    <location>
        <begin position="724"/>
        <end position="743"/>
    </location>
</feature>
<comment type="caution">
    <text evidence="20">The sequence shown here is derived from an EMBL/GenBank/DDBJ whole genome shotgun (WGS) entry which is preliminary data.</text>
</comment>
<evidence type="ECO:0000256" key="12">
    <source>
        <dbReference type="ARBA" id="ARBA00023235"/>
    </source>
</evidence>
<comment type="catalytic activity">
    <reaction evidence="13 15">
        <text>Couples ATP hydrolysis with the unwinding of duplex DNA by translocating in the 3'-5' direction.</text>
        <dbReference type="EC" id="5.6.2.4"/>
    </reaction>
</comment>
<evidence type="ECO:0000256" key="1">
    <source>
        <dbReference type="ARBA" id="ARBA00022722"/>
    </source>
</evidence>
<dbReference type="InterPro" id="IPR027417">
    <property type="entry name" value="P-loop_NTPase"/>
</dbReference>
<comment type="domain">
    <text evidence="15">The C-terminal domain has nuclease activity and interacts with RecD. It interacts with RecA, facilitating its loading onto ssDNA.</text>
</comment>
<feature type="region of interest" description="Nuclease activity, interacts with RecD and RecA" evidence="15">
    <location>
        <begin position="932"/>
        <end position="1242"/>
    </location>
</feature>
<keyword evidence="3 15" id="KW-0547">Nucleotide-binding</keyword>
<evidence type="ECO:0000256" key="13">
    <source>
        <dbReference type="ARBA" id="ARBA00034617"/>
    </source>
</evidence>
<dbReference type="CDD" id="cd22352">
    <property type="entry name" value="RecB_C-like"/>
    <property type="match status" value="1"/>
</dbReference>
<dbReference type="Gene3D" id="3.90.320.10">
    <property type="match status" value="1"/>
</dbReference>
<dbReference type="NCBIfam" id="TIGR00609">
    <property type="entry name" value="recB"/>
    <property type="match status" value="1"/>
</dbReference>
<dbReference type="EC" id="5.6.2.4" evidence="15"/>
<evidence type="ECO:0000256" key="14">
    <source>
        <dbReference type="ARBA" id="ARBA00048988"/>
    </source>
</evidence>
<dbReference type="InterPro" id="IPR000212">
    <property type="entry name" value="DNA_helicase_UvrD/REP"/>
</dbReference>
<dbReference type="SUPFAM" id="SSF52540">
    <property type="entry name" value="P-loop containing nucleoside triphosphate hydrolases"/>
    <property type="match status" value="1"/>
</dbReference>
<evidence type="ECO:0000256" key="8">
    <source>
        <dbReference type="ARBA" id="ARBA00022840"/>
    </source>
</evidence>
<dbReference type="GO" id="GO:0008854">
    <property type="term" value="F:exodeoxyribonuclease V activity"/>
    <property type="evidence" value="ECO:0007669"/>
    <property type="project" value="UniProtKB-EC"/>
</dbReference>
<keyword evidence="2 15" id="KW-0479">Metal-binding</keyword>
<feature type="binding site" evidence="15">
    <location>
        <position position="1026"/>
    </location>
    <ligand>
        <name>Mg(2+)</name>
        <dbReference type="ChEBI" id="CHEBI:18420"/>
    </ligand>
</feature>
<comment type="catalytic activity">
    <reaction evidence="14 15">
        <text>ATP + H2O = ADP + phosphate + H(+)</text>
        <dbReference type="Rhea" id="RHEA:13065"/>
        <dbReference type="ChEBI" id="CHEBI:15377"/>
        <dbReference type="ChEBI" id="CHEBI:15378"/>
        <dbReference type="ChEBI" id="CHEBI:30616"/>
        <dbReference type="ChEBI" id="CHEBI:43474"/>
        <dbReference type="ChEBI" id="CHEBI:456216"/>
        <dbReference type="EC" id="5.6.2.4"/>
    </reaction>
</comment>
<comment type="function">
    <text evidence="15">A helicase/nuclease that prepares dsDNA breaks (DSB) for recombinational DNA repair. Binds to DSBs and unwinds DNA via a highly rapid and processive ATP-dependent bidirectional helicase activity. Unwinds dsDNA until it encounters a Chi (crossover hotspot instigator) sequence from the 3' direction. Cuts ssDNA a few nucleotides 3' to the Chi site. The properties and activities of the enzyme are changed at Chi. The Chi-altered holoenzyme produces a long 3'-ssDNA overhang and facilitates RecA-binding to the ssDNA for homologous DNA recombination and repair. Holoenzyme degrades any linearized DNA that is unable to undergo homologous recombination. In the holoenzyme this subunit contributes ATPase, 3'-5' helicase, exonuclease activity and loads RecA onto ssDNA.</text>
</comment>
<evidence type="ECO:0000256" key="2">
    <source>
        <dbReference type="ARBA" id="ARBA00022723"/>
    </source>
</evidence>
<feature type="domain" description="UvrD-like helicase C-terminal" evidence="19">
    <location>
        <begin position="480"/>
        <end position="765"/>
    </location>
</feature>
<dbReference type="Gene3D" id="1.10.486.10">
    <property type="entry name" value="PCRA, domain 4"/>
    <property type="match status" value="1"/>
</dbReference>
<dbReference type="GO" id="GO:0000287">
    <property type="term" value="F:magnesium ion binding"/>
    <property type="evidence" value="ECO:0007669"/>
    <property type="project" value="UniProtKB-UniRule"/>
</dbReference>
<dbReference type="GO" id="GO:0005524">
    <property type="term" value="F:ATP binding"/>
    <property type="evidence" value="ECO:0007669"/>
    <property type="project" value="UniProtKB-UniRule"/>
</dbReference>
<comment type="similarity">
    <text evidence="15">Belongs to the helicase family. UvrD subfamily.</text>
</comment>
<protein>
    <recommendedName>
        <fullName evidence="15">RecBCD enzyme subunit RecB</fullName>
        <ecNumber evidence="15">3.1.11.5</ecNumber>
        <ecNumber evidence="15">5.6.2.4</ecNumber>
    </recommendedName>
    <alternativeName>
        <fullName evidence="15">DNA 3'-5' helicase subunit RecB</fullName>
    </alternativeName>
    <alternativeName>
        <fullName evidence="15">Exonuclease V subunit RecB</fullName>
        <shortName evidence="15">ExoV subunit RecB</shortName>
    </alternativeName>
    <alternativeName>
        <fullName evidence="15">Helicase/nuclease RecBCD subunit RecB</fullName>
    </alternativeName>
</protein>
<feature type="binding site" evidence="15">
    <location>
        <position position="1157"/>
    </location>
    <ligand>
        <name>Mg(2+)</name>
        <dbReference type="ChEBI" id="CHEBI:18420"/>
    </ligand>
</feature>
<comment type="catalytic activity">
    <reaction evidence="15">
        <text>Exonucleolytic cleavage (in the presence of ATP) in either 5'- to 3'- or 3'- to 5'-direction to yield 5'-phosphooligonucleotides.</text>
        <dbReference type="EC" id="3.1.11.5"/>
    </reaction>
</comment>
<dbReference type="PANTHER" id="PTHR11070">
    <property type="entry name" value="UVRD / RECB / PCRA DNA HELICASE FAMILY MEMBER"/>
    <property type="match status" value="1"/>
</dbReference>
<gene>
    <name evidence="15" type="primary">recB</name>
    <name evidence="20" type="ORF">A7P85_05480</name>
</gene>
<evidence type="ECO:0000313" key="21">
    <source>
        <dbReference type="Proteomes" id="UP000078003"/>
    </source>
</evidence>
<feature type="active site" description="For nuclease activity" evidence="15">
    <location>
        <position position="1157"/>
    </location>
</feature>
<dbReference type="Pfam" id="PF00580">
    <property type="entry name" value="UvrD-helicase"/>
    <property type="match status" value="1"/>
</dbReference>
<comment type="cofactor">
    <cofactor evidence="15">
        <name>Mg(2+)</name>
        <dbReference type="ChEBI" id="CHEBI:18420"/>
    </cofactor>
    <text evidence="15">Binds 1 Mg(2+) ion per subunit.</text>
</comment>
<name>A0A1A9RC23_EIKCO</name>
<keyword evidence="7 15" id="KW-0269">Exonuclease</keyword>
<keyword evidence="5 15" id="KW-0378">Hydrolase</keyword>
<keyword evidence="8 15" id="KW-0067">ATP-binding</keyword>
<evidence type="ECO:0000259" key="18">
    <source>
        <dbReference type="PROSITE" id="PS51198"/>
    </source>
</evidence>
<dbReference type="GO" id="GO:0016887">
    <property type="term" value="F:ATP hydrolysis activity"/>
    <property type="evidence" value="ECO:0007669"/>
    <property type="project" value="RHEA"/>
</dbReference>
<evidence type="ECO:0000256" key="4">
    <source>
        <dbReference type="ARBA" id="ARBA00022763"/>
    </source>
</evidence>
<evidence type="ECO:0000256" key="6">
    <source>
        <dbReference type="ARBA" id="ARBA00022806"/>
    </source>
</evidence>
<sequence>MQDFHVAQLPLPPQGTHLVEASAGTGKTYSIAALFTRLVVLEGWAPENILVVTFTEAATAELKNRLRARLGEVLAALQSGETPADEFLQHLLAEALAKQERSKLILQLQAALSGFDTAAIYTIHGFCLRVLGDYAFLCGVPFELETGPADTAARLVAAQDFWREHVADHPQNVRIAARFGITPASVLAEFSGSLKRAFLDYRLPENRLPQIQKGLHAAWHKLQRNVEEIEAVYRRIKPQLHGGTFNAAIDTLFTELRQAVQEGLAQPVLSKPDKLLCFEENALRNRIRKNQHIEEADIAALQPLADFGRRLAEIGEAEQEAAIRLKLECLGYLKTRLAEDKRRSPRRDYDDLLLDVHAALSNPDHPEQAEALAQALAAKWRVALIDEFQDTDPLQYAIFHTAFIRQGVPVFLVGDPKQAIYGFRGADIHAYLAAAADTAPEQSYTLRTNYRSHRDLVNGIGHLFAARSRPFVLPQIAYPAVQAARAESLLSPAPEAAVAVRWINPAGESEGKLPNKDALRELCADYCAREIAARLNQALSGSLSIGGKHGGENVPLHPGQVAVLVRTHSEAALVARALKRRGVRSVLLQQQSVFDTPEAEALHALLLFWLAPQQTEYLRFVLGGIFYGYTAQDLAELNGNENRLAEWIALAETAAEAWQQHGIYTALTRFARQSGLEQHLLHTRNERSFTNFWQLAEILALAAAECASPVALAQWLEMRLKSSKKNKKSKENKNDREDKGNKEYQLRLESDEDLVKIVTMHAAKGLEYPLVFCPFVWDTSDKLVQDWNIISQSNGRNLLLAKAQLGEEDELQLFAEDLGERLRLLYVALTRAREQLVLYAAPCSNTPENTFAYLLAETGEDDCHAIRSHWSSFEGQGRAEVLRQAWLKRIQSAAPGQLQWLEGEPPEASYRARDEQQGSYRALMLPERPLQFIHHTSFTGLSRQTLAAEEWLPENLLADENPAAETERLPENERSEFLRSKNVSDELRANGQNVVQPNGQGDLWLNEAETALLAFPAGTQPGICLHSILEQTDFVHPAAEQAASYADILDKHGFEAEAWLPAVLEMVEAVCRVPLAENMQLADIPADRRVAEMGFVLHLHDFGLKRLRRWFARSDIGLPENAAAHLPQLDFHAVTGFLNGFIDLIAAGKNGRVCVIDYKSNHLGSRLADYGQAAMSAAVSEHHYYLQALIYAVATARYLKQRHALPESIHVRYLFVRGLNPHGQEGLWCWDIPVSALQEWLE</sequence>
<feature type="domain" description="UvrD-like helicase ATP-binding" evidence="18">
    <location>
        <begin position="1"/>
        <end position="453"/>
    </location>
</feature>
<dbReference type="GO" id="GO:0043138">
    <property type="term" value="F:3'-5' DNA helicase activity"/>
    <property type="evidence" value="ECO:0007669"/>
    <property type="project" value="UniProtKB-UniRule"/>
</dbReference>
<feature type="binding site" evidence="16">
    <location>
        <begin position="21"/>
        <end position="28"/>
    </location>
    <ligand>
        <name>ATP</name>
        <dbReference type="ChEBI" id="CHEBI:30616"/>
    </ligand>
</feature>
<keyword evidence="10 15" id="KW-0238">DNA-binding</keyword>
<evidence type="ECO:0000256" key="17">
    <source>
        <dbReference type="SAM" id="MobiDB-lite"/>
    </source>
</evidence>
<evidence type="ECO:0000259" key="19">
    <source>
        <dbReference type="PROSITE" id="PS51217"/>
    </source>
</evidence>
<dbReference type="SUPFAM" id="SSF52980">
    <property type="entry name" value="Restriction endonuclease-like"/>
    <property type="match status" value="1"/>
</dbReference>
<feature type="region of interest" description="DNA-binding and helicase activity, interacts with RecC" evidence="15">
    <location>
        <begin position="1"/>
        <end position="892"/>
    </location>
</feature>
<dbReference type="AlphaFoldDB" id="A0A1A9RC23"/>
<dbReference type="GO" id="GO:0000724">
    <property type="term" value="P:double-strand break repair via homologous recombination"/>
    <property type="evidence" value="ECO:0007669"/>
    <property type="project" value="UniProtKB-UniRule"/>
</dbReference>
<accession>A0A1A9RC23</accession>
<dbReference type="PROSITE" id="PS51198">
    <property type="entry name" value="UVRD_HELICASE_ATP_BIND"/>
    <property type="match status" value="1"/>
</dbReference>
<dbReference type="InterPro" id="IPR014016">
    <property type="entry name" value="UvrD-like_ATP-bd"/>
</dbReference>
<comment type="miscellaneous">
    <text evidence="15">In the RecBCD complex, RecB has a slow 3'-5' helicase, an exonuclease activity and loads RecA onto ssDNA, RecD has a fast 5'-3' helicase activity, while RecC stimulates the ATPase and processivity of the RecB helicase and contributes to recognition of the Chi site.</text>
</comment>
<dbReference type="InterPro" id="IPR004586">
    <property type="entry name" value="RecB"/>
</dbReference>
<comment type="subunit">
    <text evidence="15">Heterotrimer of RecB, RecC and RecD. All subunits contribute to DNA-binding. Interacts with RecA.</text>
</comment>
<dbReference type="HAMAP" id="MF_01485">
    <property type="entry name" value="RecB"/>
    <property type="match status" value="1"/>
</dbReference>
<keyword evidence="11 15" id="KW-0234">DNA repair</keyword>
<dbReference type="Pfam" id="PF13361">
    <property type="entry name" value="UvrD_C"/>
    <property type="match status" value="1"/>
</dbReference>
<dbReference type="EC" id="3.1.11.5" evidence="15"/>
<dbReference type="GO" id="GO:0003677">
    <property type="term" value="F:DNA binding"/>
    <property type="evidence" value="ECO:0007669"/>
    <property type="project" value="UniProtKB-UniRule"/>
</dbReference>
<organism evidence="20 21">
    <name type="scientific">Eikenella corrodens</name>
    <dbReference type="NCBI Taxonomy" id="539"/>
    <lineage>
        <taxon>Bacteria</taxon>
        <taxon>Pseudomonadati</taxon>
        <taxon>Pseudomonadota</taxon>
        <taxon>Betaproteobacteria</taxon>
        <taxon>Neisseriales</taxon>
        <taxon>Neisseriaceae</taxon>
        <taxon>Eikenella</taxon>
    </lineage>
</organism>
<dbReference type="EMBL" id="LXSF01000005">
    <property type="protein sequence ID" value="OAM16456.1"/>
    <property type="molecule type" value="Genomic_DNA"/>
</dbReference>
<reference evidence="21" key="1">
    <citation type="submission" date="2016-05" db="EMBL/GenBank/DDBJ databases">
        <title>Draft genome of Corynebacterium afermentans subsp. afermentans LCDC 88199T.</title>
        <authorList>
            <person name="Bernier A.-M."/>
            <person name="Bernard K."/>
        </authorList>
    </citation>
    <scope>NUCLEOTIDE SEQUENCE [LARGE SCALE GENOMIC DNA]</scope>
    <source>
        <strain evidence="21">NML01-0328</strain>
    </source>
</reference>
<feature type="compositionally biased region" description="Basic and acidic residues" evidence="17">
    <location>
        <begin position="729"/>
        <end position="743"/>
    </location>
</feature>
<keyword evidence="1 15" id="KW-0540">Nuclease</keyword>
<dbReference type="InterPro" id="IPR014017">
    <property type="entry name" value="DNA_helicase_UvrD-like_C"/>
</dbReference>
<evidence type="ECO:0000256" key="10">
    <source>
        <dbReference type="ARBA" id="ARBA00023125"/>
    </source>
</evidence>
<dbReference type="InterPro" id="IPR011604">
    <property type="entry name" value="PDDEXK-like_dom_sf"/>
</dbReference>
<dbReference type="RefSeq" id="WP_064084130.1">
    <property type="nucleotide sequence ID" value="NZ_LXSF01000005.1"/>
</dbReference>
<keyword evidence="12 15" id="KW-0413">Isomerase</keyword>
<evidence type="ECO:0000256" key="9">
    <source>
        <dbReference type="ARBA" id="ARBA00022842"/>
    </source>
</evidence>
<keyword evidence="4 15" id="KW-0227">DNA damage</keyword>
<evidence type="ECO:0000256" key="7">
    <source>
        <dbReference type="ARBA" id="ARBA00022839"/>
    </source>
</evidence>
<dbReference type="Gene3D" id="1.10.3170.10">
    <property type="entry name" value="Recbcd, chain B, domain 2"/>
    <property type="match status" value="1"/>
</dbReference>
<evidence type="ECO:0000256" key="15">
    <source>
        <dbReference type="HAMAP-Rule" id="MF_01485"/>
    </source>
</evidence>
<dbReference type="PANTHER" id="PTHR11070:SF23">
    <property type="entry name" value="RECBCD ENZYME SUBUNIT RECB"/>
    <property type="match status" value="1"/>
</dbReference>
<dbReference type="InterPro" id="IPR011335">
    <property type="entry name" value="Restrct_endonuc-II-like"/>
</dbReference>
<dbReference type="GO" id="GO:0005829">
    <property type="term" value="C:cytosol"/>
    <property type="evidence" value="ECO:0007669"/>
    <property type="project" value="TreeGrafter"/>
</dbReference>
<dbReference type="GO" id="GO:0009338">
    <property type="term" value="C:exodeoxyribonuclease V complex"/>
    <property type="evidence" value="ECO:0007669"/>
    <property type="project" value="TreeGrafter"/>
</dbReference>
<dbReference type="Proteomes" id="UP000078003">
    <property type="component" value="Unassembled WGS sequence"/>
</dbReference>
<evidence type="ECO:0000256" key="16">
    <source>
        <dbReference type="PROSITE-ProRule" id="PRU00560"/>
    </source>
</evidence>
<keyword evidence="6 15" id="KW-0347">Helicase</keyword>
<comment type="domain">
    <text evidence="15">The N-terminal DNA-binding domain is a ssDNA-dependent ATPase and has ATP-dependent 3'-5' helicase function. This domain interacts with RecC.</text>
</comment>
<feature type="binding site" evidence="15">
    <location>
        <position position="1143"/>
    </location>
    <ligand>
        <name>Mg(2+)</name>
        <dbReference type="ChEBI" id="CHEBI:18420"/>
    </ligand>
</feature>
<keyword evidence="9 15" id="KW-0460">Magnesium</keyword>
<evidence type="ECO:0000256" key="3">
    <source>
        <dbReference type="ARBA" id="ARBA00022741"/>
    </source>
</evidence>
<proteinExistence type="inferred from homology"/>
<dbReference type="PROSITE" id="PS51217">
    <property type="entry name" value="UVRD_HELICASE_CTER"/>
    <property type="match status" value="1"/>
</dbReference>
<evidence type="ECO:0000313" key="20">
    <source>
        <dbReference type="EMBL" id="OAM16456.1"/>
    </source>
</evidence>